<organism evidence="4 5">
    <name type="scientific">Owenia fusiformis</name>
    <name type="common">Polychaete worm</name>
    <dbReference type="NCBI Taxonomy" id="6347"/>
    <lineage>
        <taxon>Eukaryota</taxon>
        <taxon>Metazoa</taxon>
        <taxon>Spiralia</taxon>
        <taxon>Lophotrochozoa</taxon>
        <taxon>Annelida</taxon>
        <taxon>Polychaeta</taxon>
        <taxon>Sedentaria</taxon>
        <taxon>Canalipalpata</taxon>
        <taxon>Sabellida</taxon>
        <taxon>Oweniida</taxon>
        <taxon>Oweniidae</taxon>
        <taxon>Owenia</taxon>
    </lineage>
</organism>
<evidence type="ECO:0000313" key="5">
    <source>
        <dbReference type="Proteomes" id="UP000749559"/>
    </source>
</evidence>
<keyword evidence="2" id="KW-0812">Transmembrane</keyword>
<reference evidence="4" key="1">
    <citation type="submission" date="2022-03" db="EMBL/GenBank/DDBJ databases">
        <authorList>
            <person name="Martin C."/>
        </authorList>
    </citation>
    <scope>NUCLEOTIDE SEQUENCE</scope>
</reference>
<feature type="signal peptide" evidence="3">
    <location>
        <begin position="1"/>
        <end position="28"/>
    </location>
</feature>
<dbReference type="Proteomes" id="UP000749559">
    <property type="component" value="Unassembled WGS sequence"/>
</dbReference>
<dbReference type="AlphaFoldDB" id="A0A8J1TYL9"/>
<evidence type="ECO:0000256" key="2">
    <source>
        <dbReference type="SAM" id="Phobius"/>
    </source>
</evidence>
<feature type="compositionally biased region" description="Basic residues" evidence="1">
    <location>
        <begin position="519"/>
        <end position="532"/>
    </location>
</feature>
<evidence type="ECO:0000313" key="4">
    <source>
        <dbReference type="EMBL" id="CAH1779567.1"/>
    </source>
</evidence>
<accession>A0A8J1TYL9</accession>
<comment type="caution">
    <text evidence="4">The sequence shown here is derived from an EMBL/GenBank/DDBJ whole genome shotgun (WGS) entry which is preliminary data.</text>
</comment>
<feature type="compositionally biased region" description="Basic and acidic residues" evidence="1">
    <location>
        <begin position="68"/>
        <end position="77"/>
    </location>
</feature>
<feature type="transmembrane region" description="Helical" evidence="2">
    <location>
        <begin position="488"/>
        <end position="512"/>
    </location>
</feature>
<evidence type="ECO:0000256" key="3">
    <source>
        <dbReference type="SAM" id="SignalP"/>
    </source>
</evidence>
<feature type="region of interest" description="Disordered" evidence="1">
    <location>
        <begin position="39"/>
        <end position="77"/>
    </location>
</feature>
<keyword evidence="2" id="KW-0472">Membrane</keyword>
<feature type="chain" id="PRO_5043366625" evidence="3">
    <location>
        <begin position="29"/>
        <end position="558"/>
    </location>
</feature>
<keyword evidence="5" id="KW-1185">Reference proteome</keyword>
<sequence>MVLRRIMYALLKVSFFVSFILQTNVIDADESIGNVTTANNHDKQINKDNVTNYTGWQDGSPDDTASEEVNKDTHSHGTKLDGYSKPFAIHLGFPKSKNTLVIKWYTQNMTNCTAVVEPVKSIGNANITTEELQDGKIQHTYTANIKILKDEYQYRITCGKLFSTNTYKISNEEPLNHANDPTKLAIVPNVFKSDEHEVFSRLIRELEELDIDGLAVYDGDVEMLQNLRAIVTRLPVMILHEIDEKIITVHQNVAAIDSDIHADSNTEGWYIKLTNTQFCSTDRLNSSMEPHFDLIIHYCNQTEDEDIHQSNKPSQNTPGVWIDRIVEGMLPSYGLLTIYNQTNAMWQLIEFKDKSILRQLWFTRSNLPAFNQIKHIKPHGLRISNSSLKETMNVTDTQPVQKSTHKLLKNSKPFKAHSVETITYLVNATVLQNNTSKKDTVITSKGNNTLHKVLNEINNTFRKMYYPSINRNLPYLGKTDERSFTTGAVITGTVIIVMLGIMITGLAWLHCYRREKRKKIRRNKKSPKRKPRVQSNLPYERFLDSRQEFDIEQELPDC</sequence>
<proteinExistence type="predicted"/>
<dbReference type="EMBL" id="CAIIXF020000003">
    <property type="protein sequence ID" value="CAH1779567.1"/>
    <property type="molecule type" value="Genomic_DNA"/>
</dbReference>
<keyword evidence="2" id="KW-1133">Transmembrane helix</keyword>
<evidence type="ECO:0000256" key="1">
    <source>
        <dbReference type="SAM" id="MobiDB-lite"/>
    </source>
</evidence>
<protein>
    <submittedName>
        <fullName evidence="4">Uncharacterized protein</fullName>
    </submittedName>
</protein>
<feature type="compositionally biased region" description="Polar residues" evidence="1">
    <location>
        <begin position="47"/>
        <end position="57"/>
    </location>
</feature>
<feature type="region of interest" description="Disordered" evidence="1">
    <location>
        <begin position="519"/>
        <end position="540"/>
    </location>
</feature>
<keyword evidence="3" id="KW-0732">Signal</keyword>
<name>A0A8J1TYL9_OWEFU</name>
<gene>
    <name evidence="4" type="ORF">OFUS_LOCUS6367</name>
</gene>